<dbReference type="PRINTS" id="PR00146">
    <property type="entry name" value="DHPICSNTHASE"/>
</dbReference>
<dbReference type="EMBL" id="BNJK01000001">
    <property type="protein sequence ID" value="GHO97223.1"/>
    <property type="molecule type" value="Genomic_DNA"/>
</dbReference>
<feature type="active site" description="Proton donor/acceptor" evidence="3">
    <location>
        <position position="136"/>
    </location>
</feature>
<gene>
    <name evidence="5" type="primary">dapA</name>
    <name evidence="5" type="ORF">KSF_072710</name>
</gene>
<dbReference type="PIRSF" id="PIRSF001365">
    <property type="entry name" value="DHDPS"/>
    <property type="match status" value="1"/>
</dbReference>
<comment type="similarity">
    <text evidence="2">Belongs to the DapA family.</text>
</comment>
<comment type="caution">
    <text evidence="5">The sequence shown here is derived from an EMBL/GenBank/DDBJ whole genome shotgun (WGS) entry which is preliminary data.</text>
</comment>
<dbReference type="PANTHER" id="PTHR12128">
    <property type="entry name" value="DIHYDRODIPICOLINATE SYNTHASE"/>
    <property type="match status" value="1"/>
</dbReference>
<dbReference type="InterPro" id="IPR013785">
    <property type="entry name" value="Aldolase_TIM"/>
</dbReference>
<dbReference type="PANTHER" id="PTHR12128:SF72">
    <property type="entry name" value="DIHYDRODIPICOLINATE SYNTHASE"/>
    <property type="match status" value="1"/>
</dbReference>
<dbReference type="SMART" id="SM01130">
    <property type="entry name" value="DHDPS"/>
    <property type="match status" value="1"/>
</dbReference>
<accession>A0A8J3N665</accession>
<dbReference type="CDD" id="cd00408">
    <property type="entry name" value="DHDPS-like"/>
    <property type="match status" value="1"/>
</dbReference>
<evidence type="ECO:0000256" key="2">
    <source>
        <dbReference type="PIRNR" id="PIRNR001365"/>
    </source>
</evidence>
<keyword evidence="1 2" id="KW-0456">Lyase</keyword>
<dbReference type="AlphaFoldDB" id="A0A8J3N665"/>
<sequence>MKIDWRGVIPAITTKFNEDYSIDHAFFAEHCRWLVDSGCVGLVPLGSLGEGATQSFEEKVALLETALGAVGDRVPVIPGIASLSTSEAVRLAQAAEAAGCSGLMVLPPYIYSTDWREMKAHVSTVINSTTLPVMLYNNPVAYKTDFLPEQIAELAQDHANFVAVKESSTDVRRVTALRALLQDRLELLVGVDDAIVEGIQVGAVGWIAGLVNAFPVESVALFRLARQVREGQGDRASLEALYNWFLPLLRMDTVPKFVQLIKLAQERVGMGSARVRPPRLELVGDELKQAQRTITNALEQRPAIVSALQEP</sequence>
<dbReference type="Pfam" id="PF00701">
    <property type="entry name" value="DHDPS"/>
    <property type="match status" value="1"/>
</dbReference>
<dbReference type="InterPro" id="IPR002220">
    <property type="entry name" value="DapA-like"/>
</dbReference>
<dbReference type="Gene3D" id="3.20.20.70">
    <property type="entry name" value="Aldolase class I"/>
    <property type="match status" value="1"/>
</dbReference>
<reference evidence="5" key="1">
    <citation type="submission" date="2020-10" db="EMBL/GenBank/DDBJ databases">
        <title>Taxonomic study of unclassified bacteria belonging to the class Ktedonobacteria.</title>
        <authorList>
            <person name="Yabe S."/>
            <person name="Wang C.M."/>
            <person name="Zheng Y."/>
            <person name="Sakai Y."/>
            <person name="Cavaletti L."/>
            <person name="Monciardini P."/>
            <person name="Donadio S."/>
        </authorList>
    </citation>
    <scope>NUCLEOTIDE SEQUENCE</scope>
    <source>
        <strain evidence="5">ID150040</strain>
    </source>
</reference>
<name>A0A8J3N665_9CHLR</name>
<dbReference type="RefSeq" id="WP_220207801.1">
    <property type="nucleotide sequence ID" value="NZ_BNJK01000001.1"/>
</dbReference>
<evidence type="ECO:0000313" key="5">
    <source>
        <dbReference type="EMBL" id="GHO97223.1"/>
    </source>
</evidence>
<dbReference type="SUPFAM" id="SSF51569">
    <property type="entry name" value="Aldolase"/>
    <property type="match status" value="1"/>
</dbReference>
<organism evidence="5 6">
    <name type="scientific">Reticulibacter mediterranei</name>
    <dbReference type="NCBI Taxonomy" id="2778369"/>
    <lineage>
        <taxon>Bacteria</taxon>
        <taxon>Bacillati</taxon>
        <taxon>Chloroflexota</taxon>
        <taxon>Ktedonobacteria</taxon>
        <taxon>Ktedonobacterales</taxon>
        <taxon>Reticulibacteraceae</taxon>
        <taxon>Reticulibacter</taxon>
    </lineage>
</organism>
<evidence type="ECO:0000313" key="6">
    <source>
        <dbReference type="Proteomes" id="UP000597444"/>
    </source>
</evidence>
<dbReference type="Proteomes" id="UP000597444">
    <property type="component" value="Unassembled WGS sequence"/>
</dbReference>
<evidence type="ECO:0000256" key="4">
    <source>
        <dbReference type="PIRSR" id="PIRSR001365-2"/>
    </source>
</evidence>
<feature type="binding site" evidence="4">
    <location>
        <position position="207"/>
    </location>
    <ligand>
        <name>pyruvate</name>
        <dbReference type="ChEBI" id="CHEBI:15361"/>
    </ligand>
</feature>
<feature type="active site" description="Schiff-base intermediate with substrate" evidence="3">
    <location>
        <position position="165"/>
    </location>
</feature>
<evidence type="ECO:0000256" key="1">
    <source>
        <dbReference type="ARBA" id="ARBA00023239"/>
    </source>
</evidence>
<keyword evidence="6" id="KW-1185">Reference proteome</keyword>
<protein>
    <submittedName>
        <fullName evidence="5">Dihydrodipicolinate synthase family protein</fullName>
    </submittedName>
</protein>
<proteinExistence type="inferred from homology"/>
<evidence type="ECO:0000256" key="3">
    <source>
        <dbReference type="PIRSR" id="PIRSR001365-1"/>
    </source>
</evidence>
<dbReference type="GO" id="GO:0008840">
    <property type="term" value="F:4-hydroxy-tetrahydrodipicolinate synthase activity"/>
    <property type="evidence" value="ECO:0007669"/>
    <property type="project" value="TreeGrafter"/>
</dbReference>